<keyword evidence="1" id="KW-1133">Transmembrane helix</keyword>
<feature type="transmembrane region" description="Helical" evidence="1">
    <location>
        <begin position="252"/>
        <end position="277"/>
    </location>
</feature>
<protein>
    <submittedName>
        <fullName evidence="2">Uncharacterized protein</fullName>
    </submittedName>
</protein>
<feature type="transmembrane region" description="Helical" evidence="1">
    <location>
        <begin position="103"/>
        <end position="125"/>
    </location>
</feature>
<feature type="transmembrane region" description="Helical" evidence="1">
    <location>
        <begin position="211"/>
        <end position="232"/>
    </location>
</feature>
<organism evidence="2 3">
    <name type="scientific">Ceratodon purpureus</name>
    <name type="common">Fire moss</name>
    <name type="synonym">Dicranum purpureum</name>
    <dbReference type="NCBI Taxonomy" id="3225"/>
    <lineage>
        <taxon>Eukaryota</taxon>
        <taxon>Viridiplantae</taxon>
        <taxon>Streptophyta</taxon>
        <taxon>Embryophyta</taxon>
        <taxon>Bryophyta</taxon>
        <taxon>Bryophytina</taxon>
        <taxon>Bryopsida</taxon>
        <taxon>Dicranidae</taxon>
        <taxon>Pseudoditrichales</taxon>
        <taxon>Ditrichaceae</taxon>
        <taxon>Ceratodon</taxon>
    </lineage>
</organism>
<evidence type="ECO:0000256" key="1">
    <source>
        <dbReference type="SAM" id="Phobius"/>
    </source>
</evidence>
<name>A0A8T0GKA1_CERPU</name>
<keyword evidence="3" id="KW-1185">Reference proteome</keyword>
<reference evidence="2 3" key="1">
    <citation type="submission" date="2020-06" db="EMBL/GenBank/DDBJ databases">
        <title>WGS assembly of Ceratodon purpureus strain R40.</title>
        <authorList>
            <person name="Carey S.B."/>
            <person name="Jenkins J."/>
            <person name="Shu S."/>
            <person name="Lovell J.T."/>
            <person name="Sreedasyam A."/>
            <person name="Maumus F."/>
            <person name="Tiley G.P."/>
            <person name="Fernandez-Pozo N."/>
            <person name="Barry K."/>
            <person name="Chen C."/>
            <person name="Wang M."/>
            <person name="Lipzen A."/>
            <person name="Daum C."/>
            <person name="Saski C.A."/>
            <person name="Payton A.C."/>
            <person name="Mcbreen J.C."/>
            <person name="Conrad R.E."/>
            <person name="Kollar L.M."/>
            <person name="Olsson S."/>
            <person name="Huttunen S."/>
            <person name="Landis J.B."/>
            <person name="Wickett N.J."/>
            <person name="Johnson M.G."/>
            <person name="Rensing S.A."/>
            <person name="Grimwood J."/>
            <person name="Schmutz J."/>
            <person name="Mcdaniel S.F."/>
        </authorList>
    </citation>
    <scope>NUCLEOTIDE SEQUENCE [LARGE SCALE GENOMIC DNA]</scope>
    <source>
        <strain evidence="2 3">R40</strain>
    </source>
</reference>
<dbReference type="AlphaFoldDB" id="A0A8T0GKA1"/>
<accession>A0A8T0GKA1</accession>
<dbReference type="EMBL" id="CM026432">
    <property type="protein sequence ID" value="KAG0557512.1"/>
    <property type="molecule type" value="Genomic_DNA"/>
</dbReference>
<feature type="transmembrane region" description="Helical" evidence="1">
    <location>
        <begin position="145"/>
        <end position="166"/>
    </location>
</feature>
<dbReference type="Proteomes" id="UP000822688">
    <property type="component" value="Chromosome 11"/>
</dbReference>
<evidence type="ECO:0000313" key="2">
    <source>
        <dbReference type="EMBL" id="KAG0557512.1"/>
    </source>
</evidence>
<keyword evidence="1" id="KW-0812">Transmembrane</keyword>
<gene>
    <name evidence="2" type="ORF">KC19_11G136700</name>
</gene>
<comment type="caution">
    <text evidence="2">The sequence shown here is derived from an EMBL/GenBank/DDBJ whole genome shotgun (WGS) entry which is preliminary data.</text>
</comment>
<evidence type="ECO:0000313" key="3">
    <source>
        <dbReference type="Proteomes" id="UP000822688"/>
    </source>
</evidence>
<proteinExistence type="predicted"/>
<keyword evidence="1" id="KW-0472">Membrane</keyword>
<sequence>MLPTLARCQSPSQAKHRVKHSERSNPSFFFQLPLSQLLGRFHSYVAIDSSRSRLFLFSCCERLEVERGVSSAMEGNGPPDFGDWGVLKNFHEGGRLMTQHFRVFLPCILSFILPAALIQVIFYQFLTGFGSPELSFLSRCVLGPFFRAVAYVVPFYLILYAAKLMFNDMVNVIYEKNGSKSSAGGQNGHDARIFAEYLFSYKTFNRRKAKALGMGFLCYVIYVVTVTSPVNFTPENVAAMGLPPWTALVFTLPLTVLLTATTFYVILLINLVFGLWIHATQTPILM</sequence>